<dbReference type="STRING" id="1280514.AXFE_23480"/>
<keyword evidence="1 3" id="KW-0238">DNA-binding</keyword>
<evidence type="ECO:0000313" key="3">
    <source>
        <dbReference type="EMBL" id="KJF16769.1"/>
    </source>
</evidence>
<dbReference type="AlphaFoldDB" id="A0A0D8HFV3"/>
<evidence type="ECO:0000313" key="4">
    <source>
        <dbReference type="Proteomes" id="UP000032360"/>
    </source>
</evidence>
<accession>A0A0D8HFV3</accession>
<name>A0A0D8HFV3_9ACTN</name>
<evidence type="ECO:0000256" key="1">
    <source>
        <dbReference type="ARBA" id="ARBA00023125"/>
    </source>
</evidence>
<dbReference type="Proteomes" id="UP000032360">
    <property type="component" value="Unassembled WGS sequence"/>
</dbReference>
<feature type="domain" description="Cas12f1-like TNB" evidence="2">
    <location>
        <begin position="170"/>
        <end position="231"/>
    </location>
</feature>
<keyword evidence="4" id="KW-1185">Reference proteome</keyword>
<gene>
    <name evidence="3" type="ORF">AXFE_23480</name>
</gene>
<proteinExistence type="predicted"/>
<dbReference type="Pfam" id="PF07282">
    <property type="entry name" value="Cas12f1-like_TNB"/>
    <property type="match status" value="1"/>
</dbReference>
<dbReference type="EMBL" id="JXYS01000074">
    <property type="protein sequence ID" value="KJF16769.1"/>
    <property type="molecule type" value="Genomic_DNA"/>
</dbReference>
<protein>
    <submittedName>
        <fullName evidence="3">Putative transposase DNA-binding domain protein</fullName>
    </submittedName>
</protein>
<dbReference type="PATRIC" id="fig|1280514.3.peg.3097"/>
<sequence>MARMLILSCKNLRIIVKDDVIEIHYAFKKPPGRPVGADVIAVDKGYTEAFVDSDGDTHGMGLGKIMTEYSGKASKTAKARNKLHALEKKHREAGHTAKADRIKTNNLGTKKINARKNKAQKRIRNIAFKAAHSVVDKASLVISEDLSRPIAKKKPQKKYNRKMSAWAKGTLAEALESTTQQAKARNVLVNAAYTSQMDSNTHLLEGKRVGDKFHCANGDVLQADFNAALNLRHRYFDHEITLYTPHREVRRILLARSSGATMRQGA</sequence>
<evidence type="ECO:0000259" key="2">
    <source>
        <dbReference type="Pfam" id="PF07282"/>
    </source>
</evidence>
<dbReference type="InterPro" id="IPR010095">
    <property type="entry name" value="Cas12f1-like_TNB"/>
</dbReference>
<organism evidence="3 4">
    <name type="scientific">Acidithrix ferrooxidans</name>
    <dbReference type="NCBI Taxonomy" id="1280514"/>
    <lineage>
        <taxon>Bacteria</taxon>
        <taxon>Bacillati</taxon>
        <taxon>Actinomycetota</taxon>
        <taxon>Acidimicrobiia</taxon>
        <taxon>Acidimicrobiales</taxon>
        <taxon>Acidimicrobiaceae</taxon>
        <taxon>Acidithrix</taxon>
    </lineage>
</organism>
<reference evidence="3 4" key="1">
    <citation type="submission" date="2015-01" db="EMBL/GenBank/DDBJ databases">
        <title>Draft genome of the acidophilic iron oxidizer Acidithrix ferrooxidans strain Py-F3.</title>
        <authorList>
            <person name="Poehlein A."/>
            <person name="Eisen S."/>
            <person name="Schloemann M."/>
            <person name="Johnson B.D."/>
            <person name="Daniel R."/>
            <person name="Muehling M."/>
        </authorList>
    </citation>
    <scope>NUCLEOTIDE SEQUENCE [LARGE SCALE GENOMIC DNA]</scope>
    <source>
        <strain evidence="3 4">Py-F3</strain>
    </source>
</reference>
<dbReference type="GO" id="GO:0003677">
    <property type="term" value="F:DNA binding"/>
    <property type="evidence" value="ECO:0007669"/>
    <property type="project" value="UniProtKB-KW"/>
</dbReference>
<comment type="caution">
    <text evidence="3">The sequence shown here is derived from an EMBL/GenBank/DDBJ whole genome shotgun (WGS) entry which is preliminary data.</text>
</comment>